<feature type="transmembrane region" description="Helical" evidence="17">
    <location>
        <begin position="71"/>
        <end position="93"/>
    </location>
</feature>
<dbReference type="GO" id="GO:0004129">
    <property type="term" value="F:cytochrome-c oxidase activity"/>
    <property type="evidence" value="ECO:0007669"/>
    <property type="project" value="UniProtKB-EC"/>
</dbReference>
<keyword evidence="11 16" id="KW-0186">Copper</keyword>
<dbReference type="Gene3D" id="1.10.287.90">
    <property type="match status" value="1"/>
</dbReference>
<name>A0AA41YMS0_9PROT</name>
<evidence type="ECO:0000313" key="21">
    <source>
        <dbReference type="Proteomes" id="UP001165679"/>
    </source>
</evidence>
<dbReference type="PANTHER" id="PTHR22888:SF9">
    <property type="entry name" value="CYTOCHROME C OXIDASE SUBUNIT 2"/>
    <property type="match status" value="1"/>
</dbReference>
<protein>
    <recommendedName>
        <fullName evidence="16">Cytochrome c oxidase subunit 2</fullName>
        <ecNumber evidence="16">7.1.1.9</ecNumber>
    </recommendedName>
</protein>
<dbReference type="NCBIfam" id="TIGR02866">
    <property type="entry name" value="CoxB"/>
    <property type="match status" value="1"/>
</dbReference>
<dbReference type="GO" id="GO:0042773">
    <property type="term" value="P:ATP synthesis coupled electron transport"/>
    <property type="evidence" value="ECO:0007669"/>
    <property type="project" value="TreeGrafter"/>
</dbReference>
<evidence type="ECO:0000256" key="11">
    <source>
        <dbReference type="ARBA" id="ARBA00023008"/>
    </source>
</evidence>
<evidence type="ECO:0000259" key="19">
    <source>
        <dbReference type="PROSITE" id="PS50999"/>
    </source>
</evidence>
<dbReference type="PANTHER" id="PTHR22888">
    <property type="entry name" value="CYTOCHROME C OXIDASE, SUBUNIT II"/>
    <property type="match status" value="1"/>
</dbReference>
<evidence type="ECO:0000256" key="3">
    <source>
        <dbReference type="ARBA" id="ARBA00007866"/>
    </source>
</evidence>
<keyword evidence="12 17" id="KW-0472">Membrane</keyword>
<dbReference type="RefSeq" id="WP_264711933.1">
    <property type="nucleotide sequence ID" value="NZ_JAPDNT010000001.1"/>
</dbReference>
<comment type="cofactor">
    <cofactor evidence="1">
        <name>heme</name>
        <dbReference type="ChEBI" id="CHEBI:30413"/>
    </cofactor>
</comment>
<dbReference type="EC" id="7.1.1.9" evidence="16"/>
<dbReference type="InterPro" id="IPR011759">
    <property type="entry name" value="Cyt_c_oxidase_su2_TM_dom"/>
</dbReference>
<sequence length="264" mass="29328">MAQTPTNWNIGMQAPGSPVAHAVTSLHDIVLVIITAITVFVAGLLGWVMYRYNASRNPNPSRTSHNTVLEVAWTVVPVLILVVIAIPSFRLVYYQDRTHDADMTIKVTAHQWYWEYAYPDHDNVNFSSYMVPTDQLKPGQLRLLDVDNPLVLPAGKNIRILATSADVIHSFYIPSLGVQRYAIPGRTIETWVRVDQPGDYYGECNQVCGNNHSFMPISVHAVPPAEFEAWVKQAKTKFAEQGAVPAASTTPVAPERLAVAQIQH</sequence>
<reference evidence="20" key="2">
    <citation type="submission" date="2022-10" db="EMBL/GenBank/DDBJ databases">
        <authorList>
            <person name="Trinh H.N."/>
        </authorList>
    </citation>
    <scope>NUCLEOTIDE SEQUENCE</scope>
    <source>
        <strain evidence="20">RN2-1</strain>
    </source>
</reference>
<dbReference type="Pfam" id="PF00116">
    <property type="entry name" value="COX2"/>
    <property type="match status" value="1"/>
</dbReference>
<comment type="catalytic activity">
    <reaction evidence="14 16">
        <text>4 Fe(II)-[cytochrome c] + O2 + 8 H(+)(in) = 4 Fe(III)-[cytochrome c] + 2 H2O + 4 H(+)(out)</text>
        <dbReference type="Rhea" id="RHEA:11436"/>
        <dbReference type="Rhea" id="RHEA-COMP:10350"/>
        <dbReference type="Rhea" id="RHEA-COMP:14399"/>
        <dbReference type="ChEBI" id="CHEBI:15377"/>
        <dbReference type="ChEBI" id="CHEBI:15378"/>
        <dbReference type="ChEBI" id="CHEBI:15379"/>
        <dbReference type="ChEBI" id="CHEBI:29033"/>
        <dbReference type="ChEBI" id="CHEBI:29034"/>
        <dbReference type="EC" id="7.1.1.9"/>
    </reaction>
</comment>
<feature type="domain" description="Cytochrome oxidase subunit II copper A binding" evidence="18">
    <location>
        <begin position="100"/>
        <end position="233"/>
    </location>
</feature>
<evidence type="ECO:0000256" key="10">
    <source>
        <dbReference type="ARBA" id="ARBA00022989"/>
    </source>
</evidence>
<comment type="caution">
    <text evidence="20">The sequence shown here is derived from an EMBL/GenBank/DDBJ whole genome shotgun (WGS) entry which is preliminary data.</text>
</comment>
<keyword evidence="6 15" id="KW-0812">Transmembrane</keyword>
<evidence type="ECO:0000256" key="7">
    <source>
        <dbReference type="ARBA" id="ARBA00022723"/>
    </source>
</evidence>
<evidence type="ECO:0000256" key="12">
    <source>
        <dbReference type="ARBA" id="ARBA00023136"/>
    </source>
</evidence>
<evidence type="ECO:0000259" key="18">
    <source>
        <dbReference type="PROSITE" id="PS50857"/>
    </source>
</evidence>
<dbReference type="CDD" id="cd13912">
    <property type="entry name" value="CcO_II_C"/>
    <property type="match status" value="1"/>
</dbReference>
<evidence type="ECO:0000256" key="5">
    <source>
        <dbReference type="ARBA" id="ARBA00022660"/>
    </source>
</evidence>
<evidence type="ECO:0000256" key="14">
    <source>
        <dbReference type="ARBA" id="ARBA00047816"/>
    </source>
</evidence>
<dbReference type="GO" id="GO:0016491">
    <property type="term" value="F:oxidoreductase activity"/>
    <property type="evidence" value="ECO:0007669"/>
    <property type="project" value="InterPro"/>
</dbReference>
<evidence type="ECO:0000256" key="8">
    <source>
        <dbReference type="ARBA" id="ARBA00022967"/>
    </source>
</evidence>
<comment type="cofactor">
    <cofactor evidence="16">
        <name>Cu cation</name>
        <dbReference type="ChEBI" id="CHEBI:23378"/>
    </cofactor>
    <text evidence="16">Binds a copper A center.</text>
</comment>
<reference evidence="20" key="1">
    <citation type="submission" date="2022-09" db="EMBL/GenBank/DDBJ databases">
        <title>Rhodovastum sp. nov. RN2-1 isolated from soil in Seongnam, South Korea.</title>
        <authorList>
            <person name="Le N.T."/>
        </authorList>
    </citation>
    <scope>NUCLEOTIDE SEQUENCE</scope>
    <source>
        <strain evidence="20">RN2-1</strain>
    </source>
</reference>
<accession>A0AA41YMS0</accession>
<dbReference type="PROSITE" id="PS00078">
    <property type="entry name" value="COX2"/>
    <property type="match status" value="1"/>
</dbReference>
<evidence type="ECO:0000256" key="9">
    <source>
        <dbReference type="ARBA" id="ARBA00022982"/>
    </source>
</evidence>
<dbReference type="SUPFAM" id="SSF49503">
    <property type="entry name" value="Cupredoxins"/>
    <property type="match status" value="1"/>
</dbReference>
<dbReference type="InterPro" id="IPR014222">
    <property type="entry name" value="Cyt_c_oxidase_su2"/>
</dbReference>
<comment type="function">
    <text evidence="13 16">Subunits I and II form the functional core of the enzyme complex. Electrons originating in cytochrome c are transferred via heme a and Cu(A) to the binuclear center formed by heme a3 and Cu(B).</text>
</comment>
<proteinExistence type="inferred from homology"/>
<evidence type="ECO:0000256" key="6">
    <source>
        <dbReference type="ARBA" id="ARBA00022692"/>
    </source>
</evidence>
<comment type="similarity">
    <text evidence="3 15">Belongs to the cytochrome c oxidase subunit 2 family.</text>
</comment>
<keyword evidence="10 17" id="KW-1133">Transmembrane helix</keyword>
<comment type="subcellular location">
    <subcellularLocation>
        <location evidence="15">Cell membrane</location>
        <topology evidence="15">Multi-pass membrane protein</topology>
    </subcellularLocation>
    <subcellularLocation>
        <location evidence="2">Membrane</location>
        <topology evidence="2">Multi-pass membrane protein</topology>
    </subcellularLocation>
</comment>
<evidence type="ECO:0000313" key="20">
    <source>
        <dbReference type="EMBL" id="MCW3473363.1"/>
    </source>
</evidence>
<evidence type="ECO:0000256" key="2">
    <source>
        <dbReference type="ARBA" id="ARBA00004141"/>
    </source>
</evidence>
<dbReference type="InterPro" id="IPR002429">
    <property type="entry name" value="CcO_II-like_C"/>
</dbReference>
<dbReference type="GO" id="GO:0005507">
    <property type="term" value="F:copper ion binding"/>
    <property type="evidence" value="ECO:0007669"/>
    <property type="project" value="InterPro"/>
</dbReference>
<evidence type="ECO:0000256" key="16">
    <source>
        <dbReference type="RuleBase" id="RU004024"/>
    </source>
</evidence>
<dbReference type="FunFam" id="2.60.40.420:FF:000001">
    <property type="entry name" value="Cytochrome c oxidase subunit 2"/>
    <property type="match status" value="1"/>
</dbReference>
<keyword evidence="8" id="KW-1278">Translocase</keyword>
<keyword evidence="4 15" id="KW-0813">Transport</keyword>
<dbReference type="AlphaFoldDB" id="A0AA41YMS0"/>
<keyword evidence="5 15" id="KW-0679">Respiratory chain</keyword>
<feature type="transmembrane region" description="Helical" evidence="17">
    <location>
        <begin position="29"/>
        <end position="50"/>
    </location>
</feature>
<keyword evidence="7 16" id="KW-0479">Metal-binding</keyword>
<keyword evidence="21" id="KW-1185">Reference proteome</keyword>
<dbReference type="PRINTS" id="PR01166">
    <property type="entry name" value="CYCOXIDASEII"/>
</dbReference>
<dbReference type="InterPro" id="IPR045187">
    <property type="entry name" value="CcO_II"/>
</dbReference>
<evidence type="ECO:0000256" key="17">
    <source>
        <dbReference type="SAM" id="Phobius"/>
    </source>
</evidence>
<evidence type="ECO:0000256" key="15">
    <source>
        <dbReference type="RuleBase" id="RU000456"/>
    </source>
</evidence>
<dbReference type="InterPro" id="IPR008972">
    <property type="entry name" value="Cupredoxin"/>
</dbReference>
<dbReference type="Proteomes" id="UP001165679">
    <property type="component" value="Unassembled WGS sequence"/>
</dbReference>
<evidence type="ECO:0000256" key="4">
    <source>
        <dbReference type="ARBA" id="ARBA00022448"/>
    </source>
</evidence>
<evidence type="ECO:0000256" key="13">
    <source>
        <dbReference type="ARBA" id="ARBA00024688"/>
    </source>
</evidence>
<dbReference type="InterPro" id="IPR001505">
    <property type="entry name" value="Copper_CuA"/>
</dbReference>
<dbReference type="InterPro" id="IPR036257">
    <property type="entry name" value="Cyt_c_oxidase_su2_TM_sf"/>
</dbReference>
<dbReference type="Pfam" id="PF02790">
    <property type="entry name" value="COX2_TM"/>
    <property type="match status" value="1"/>
</dbReference>
<dbReference type="EMBL" id="JAPDNT010000001">
    <property type="protein sequence ID" value="MCW3473363.1"/>
    <property type="molecule type" value="Genomic_DNA"/>
</dbReference>
<evidence type="ECO:0000256" key="1">
    <source>
        <dbReference type="ARBA" id="ARBA00001971"/>
    </source>
</evidence>
<dbReference type="Gene3D" id="2.60.40.420">
    <property type="entry name" value="Cupredoxins - blue copper proteins"/>
    <property type="match status" value="1"/>
</dbReference>
<keyword evidence="9 15" id="KW-0249">Electron transport</keyword>
<dbReference type="PROSITE" id="PS50857">
    <property type="entry name" value="COX2_CUA"/>
    <property type="match status" value="1"/>
</dbReference>
<feature type="domain" description="Cytochrome oxidase subunit II transmembrane region profile" evidence="19">
    <location>
        <begin position="4"/>
        <end position="99"/>
    </location>
</feature>
<gene>
    <name evidence="20" type="primary">coxB</name>
    <name evidence="20" type="ORF">OL599_02130</name>
</gene>
<dbReference type="PROSITE" id="PS50999">
    <property type="entry name" value="COX2_TM"/>
    <property type="match status" value="1"/>
</dbReference>
<organism evidence="20 21">
    <name type="scientific">Limobrevibacterium gyesilva</name>
    <dbReference type="NCBI Taxonomy" id="2991712"/>
    <lineage>
        <taxon>Bacteria</taxon>
        <taxon>Pseudomonadati</taxon>
        <taxon>Pseudomonadota</taxon>
        <taxon>Alphaproteobacteria</taxon>
        <taxon>Acetobacterales</taxon>
        <taxon>Acetobacteraceae</taxon>
        <taxon>Limobrevibacterium</taxon>
    </lineage>
</organism>
<dbReference type="InterPro" id="IPR034210">
    <property type="entry name" value="CcO_II_C"/>
</dbReference>
<dbReference type="GO" id="GO:0005886">
    <property type="term" value="C:plasma membrane"/>
    <property type="evidence" value="ECO:0007669"/>
    <property type="project" value="UniProtKB-SubCell"/>
</dbReference>
<dbReference type="SUPFAM" id="SSF81464">
    <property type="entry name" value="Cytochrome c oxidase subunit II-like, transmembrane region"/>
    <property type="match status" value="1"/>
</dbReference>